<sequence>MAPNDELNNVCNYCKNPVINFVSCKICEINKYHVSSAKRVCEMNKKTAKCPNCRESEVKEDKTAFKNAKDPVRSTETLQDTNQIPQITDLIKVIIDLKASVQFMSDIFDQLANENKTMLTELKCLREENATLRTNIVHLEADFTKITTFLETKLNDMKQRDRKNNLVITGLPKQTNDDGRIIVKNIMLKLLECNIRRKIFMKFILIISIVK</sequence>
<keyword evidence="3" id="KW-1185">Reference proteome</keyword>
<gene>
    <name evidence="2" type="ORF">HHI36_009424</name>
</gene>
<dbReference type="EMBL" id="JABFTP020000021">
    <property type="protein sequence ID" value="KAL3270379.1"/>
    <property type="molecule type" value="Genomic_DNA"/>
</dbReference>
<evidence type="ECO:0000256" key="1">
    <source>
        <dbReference type="SAM" id="Coils"/>
    </source>
</evidence>
<comment type="caution">
    <text evidence="2">The sequence shown here is derived from an EMBL/GenBank/DDBJ whole genome shotgun (WGS) entry which is preliminary data.</text>
</comment>
<evidence type="ECO:0000313" key="3">
    <source>
        <dbReference type="Proteomes" id="UP001516400"/>
    </source>
</evidence>
<reference evidence="2 3" key="1">
    <citation type="journal article" date="2021" name="BMC Biol.">
        <title>Horizontally acquired antibacterial genes associated with adaptive radiation of ladybird beetles.</title>
        <authorList>
            <person name="Li H.S."/>
            <person name="Tang X.F."/>
            <person name="Huang Y.H."/>
            <person name="Xu Z.Y."/>
            <person name="Chen M.L."/>
            <person name="Du X.Y."/>
            <person name="Qiu B.Y."/>
            <person name="Chen P.T."/>
            <person name="Zhang W."/>
            <person name="Slipinski A."/>
            <person name="Escalona H.E."/>
            <person name="Waterhouse R.M."/>
            <person name="Zwick A."/>
            <person name="Pang H."/>
        </authorList>
    </citation>
    <scope>NUCLEOTIDE SEQUENCE [LARGE SCALE GENOMIC DNA]</scope>
    <source>
        <strain evidence="2">SYSU2018</strain>
    </source>
</reference>
<keyword evidence="1" id="KW-0175">Coiled coil</keyword>
<name>A0ABD2MW47_9CUCU</name>
<protein>
    <submittedName>
        <fullName evidence="2">Uncharacterized protein</fullName>
    </submittedName>
</protein>
<organism evidence="2 3">
    <name type="scientific">Cryptolaemus montrouzieri</name>
    <dbReference type="NCBI Taxonomy" id="559131"/>
    <lineage>
        <taxon>Eukaryota</taxon>
        <taxon>Metazoa</taxon>
        <taxon>Ecdysozoa</taxon>
        <taxon>Arthropoda</taxon>
        <taxon>Hexapoda</taxon>
        <taxon>Insecta</taxon>
        <taxon>Pterygota</taxon>
        <taxon>Neoptera</taxon>
        <taxon>Endopterygota</taxon>
        <taxon>Coleoptera</taxon>
        <taxon>Polyphaga</taxon>
        <taxon>Cucujiformia</taxon>
        <taxon>Coccinelloidea</taxon>
        <taxon>Coccinellidae</taxon>
        <taxon>Scymninae</taxon>
        <taxon>Scymnini</taxon>
        <taxon>Cryptolaemus</taxon>
    </lineage>
</organism>
<accession>A0ABD2MW47</accession>
<proteinExistence type="predicted"/>
<feature type="coiled-coil region" evidence="1">
    <location>
        <begin position="108"/>
        <end position="142"/>
    </location>
</feature>
<dbReference type="Proteomes" id="UP001516400">
    <property type="component" value="Unassembled WGS sequence"/>
</dbReference>
<dbReference type="AlphaFoldDB" id="A0ABD2MW47"/>
<evidence type="ECO:0000313" key="2">
    <source>
        <dbReference type="EMBL" id="KAL3270379.1"/>
    </source>
</evidence>